<keyword evidence="1" id="KW-0732">Signal</keyword>
<feature type="chain" id="PRO_5002399024" description="PEGA domain-containing protein" evidence="1">
    <location>
        <begin position="33"/>
        <end position="139"/>
    </location>
</feature>
<comment type="caution">
    <text evidence="3">The sequence shown here is derived from an EMBL/GenBank/DDBJ whole genome shotgun (WGS) entry which is preliminary data.</text>
</comment>
<protein>
    <recommendedName>
        <fullName evidence="2">PEGA domain-containing protein</fullName>
    </recommendedName>
</protein>
<gene>
    <name evidence="3" type="ORF">HMPREF1555_01241</name>
</gene>
<feature type="domain" description="PEGA" evidence="2">
    <location>
        <begin position="46"/>
        <end position="87"/>
    </location>
</feature>
<evidence type="ECO:0000313" key="4">
    <source>
        <dbReference type="Proteomes" id="UP000016630"/>
    </source>
</evidence>
<dbReference type="Proteomes" id="UP000016630">
    <property type="component" value="Unassembled WGS sequence"/>
</dbReference>
<feature type="signal peptide" evidence="1">
    <location>
        <begin position="1"/>
        <end position="32"/>
    </location>
</feature>
<dbReference type="PROSITE" id="PS51257">
    <property type="entry name" value="PROKAR_LIPOPROTEIN"/>
    <property type="match status" value="1"/>
</dbReference>
<proteinExistence type="predicted"/>
<dbReference type="Pfam" id="PF08308">
    <property type="entry name" value="PEGA"/>
    <property type="match status" value="1"/>
</dbReference>
<name>A0A0E2M591_PORGN</name>
<dbReference type="PATRIC" id="fig|1227271.3.peg.1081"/>
<evidence type="ECO:0000256" key="1">
    <source>
        <dbReference type="SAM" id="SignalP"/>
    </source>
</evidence>
<sequence length="139" mass="15170">MGAKKNKNNTMKKALLCFACGALCLATITGCATLFGKQTHAVEMVSNPQGAEVYINGDKMGQTPLQLSLKADKSYTVEFRIPGKQPIIRIINNRVEAKWVVLDVLGGLIPVAIDAITGNWYGLDQNKLNVDFTMQEPTK</sequence>
<dbReference type="HOGENOM" id="CLU_124448_1_0_10"/>
<dbReference type="InterPro" id="IPR013229">
    <property type="entry name" value="PEGA"/>
</dbReference>
<dbReference type="AlphaFoldDB" id="A0A0E2M591"/>
<organism evidence="3 4">
    <name type="scientific">Porphyromonas gingivalis F0570</name>
    <dbReference type="NCBI Taxonomy" id="1227271"/>
    <lineage>
        <taxon>Bacteria</taxon>
        <taxon>Pseudomonadati</taxon>
        <taxon>Bacteroidota</taxon>
        <taxon>Bacteroidia</taxon>
        <taxon>Bacteroidales</taxon>
        <taxon>Porphyromonadaceae</taxon>
        <taxon>Porphyromonas</taxon>
    </lineage>
</organism>
<accession>A0A0E2M591</accession>
<dbReference type="EMBL" id="AWUW01000086">
    <property type="protein sequence ID" value="ERJ66126.1"/>
    <property type="molecule type" value="Genomic_DNA"/>
</dbReference>
<evidence type="ECO:0000313" key="3">
    <source>
        <dbReference type="EMBL" id="ERJ66126.1"/>
    </source>
</evidence>
<evidence type="ECO:0000259" key="2">
    <source>
        <dbReference type="Pfam" id="PF08308"/>
    </source>
</evidence>
<reference evidence="3 4" key="1">
    <citation type="submission" date="2013-06" db="EMBL/GenBank/DDBJ databases">
        <authorList>
            <person name="Weinstock G."/>
            <person name="Sodergren E."/>
            <person name="Lobos E.A."/>
            <person name="Fulton L."/>
            <person name="Fulton R."/>
            <person name="Courtney L."/>
            <person name="Fronick C."/>
            <person name="O'Laughlin M."/>
            <person name="Godfrey J."/>
            <person name="Wilson R.M."/>
            <person name="Miner T."/>
            <person name="Farmer C."/>
            <person name="Delehaunty K."/>
            <person name="Cordes M."/>
            <person name="Minx P."/>
            <person name="Tomlinson C."/>
            <person name="Chen J."/>
            <person name="Wollam A."/>
            <person name="Pepin K.H."/>
            <person name="Bhonagiri V."/>
            <person name="Zhang X."/>
            <person name="Warren W."/>
            <person name="Mitreva M."/>
            <person name="Mardis E.R."/>
            <person name="Wilson R.K."/>
        </authorList>
    </citation>
    <scope>NUCLEOTIDE SEQUENCE [LARGE SCALE GENOMIC DNA]</scope>
    <source>
        <strain evidence="3 4">F0570</strain>
    </source>
</reference>